<evidence type="ECO:0000313" key="1">
    <source>
        <dbReference type="EMBL" id="NJB69930.1"/>
    </source>
</evidence>
<accession>A0A846QSI8</accession>
<sequence>MLKKSRLELEYELKLTKKILERIIELNKDKDLVTPDEKEIDGMEATLKRELEREYPTYKIQKK</sequence>
<proteinExistence type="predicted"/>
<keyword evidence="2" id="KW-1185">Reference proteome</keyword>
<name>A0A846QSI8_9FLAO</name>
<comment type="caution">
    <text evidence="1">The sequence shown here is derived from an EMBL/GenBank/DDBJ whole genome shotgun (WGS) entry which is preliminary data.</text>
</comment>
<gene>
    <name evidence="1" type="ORF">GGR42_000392</name>
</gene>
<reference evidence="1 2" key="1">
    <citation type="submission" date="2020-03" db="EMBL/GenBank/DDBJ databases">
        <title>Genomic Encyclopedia of Type Strains, Phase IV (KMG-IV): sequencing the most valuable type-strain genomes for metagenomic binning, comparative biology and taxonomic classification.</title>
        <authorList>
            <person name="Goeker M."/>
        </authorList>
    </citation>
    <scope>NUCLEOTIDE SEQUENCE [LARGE SCALE GENOMIC DNA]</scope>
    <source>
        <strain evidence="1 2">DSM 29762</strain>
    </source>
</reference>
<organism evidence="1 2">
    <name type="scientific">Saonia flava</name>
    <dbReference type="NCBI Taxonomy" id="523696"/>
    <lineage>
        <taxon>Bacteria</taxon>
        <taxon>Pseudomonadati</taxon>
        <taxon>Bacteroidota</taxon>
        <taxon>Flavobacteriia</taxon>
        <taxon>Flavobacteriales</taxon>
        <taxon>Flavobacteriaceae</taxon>
        <taxon>Saonia</taxon>
    </lineage>
</organism>
<dbReference type="Proteomes" id="UP000590442">
    <property type="component" value="Unassembled WGS sequence"/>
</dbReference>
<dbReference type="EMBL" id="JAATJJ010000001">
    <property type="protein sequence ID" value="NJB69930.1"/>
    <property type="molecule type" value="Genomic_DNA"/>
</dbReference>
<dbReference type="AlphaFoldDB" id="A0A846QSI8"/>
<dbReference type="RefSeq" id="WP_167960303.1">
    <property type="nucleotide sequence ID" value="NZ_JAATJJ010000001.1"/>
</dbReference>
<protein>
    <submittedName>
        <fullName evidence="1">Uncharacterized protein</fullName>
    </submittedName>
</protein>
<evidence type="ECO:0000313" key="2">
    <source>
        <dbReference type="Proteomes" id="UP000590442"/>
    </source>
</evidence>